<evidence type="ECO:0000313" key="3">
    <source>
        <dbReference type="EMBL" id="TVM33640.1"/>
    </source>
</evidence>
<evidence type="ECO:0000313" key="5">
    <source>
        <dbReference type="Proteomes" id="UP000503251"/>
    </source>
</evidence>
<name>A0A6P1ZFV2_9BACT</name>
<dbReference type="CDD" id="cd20716">
    <property type="entry name" value="cyt_P460_fam"/>
    <property type="match status" value="1"/>
</dbReference>
<evidence type="ECO:0000313" key="4">
    <source>
        <dbReference type="Proteomes" id="UP000434052"/>
    </source>
</evidence>
<dbReference type="EMBL" id="CP039543">
    <property type="protein sequence ID" value="QJT09418.1"/>
    <property type="molecule type" value="Genomic_DNA"/>
</dbReference>
<dbReference type="Gene3D" id="3.50.70.20">
    <property type="entry name" value="Cytochrome P460"/>
    <property type="match status" value="1"/>
</dbReference>
<protein>
    <recommendedName>
        <fullName evidence="1">Cytochrome P460 domain-containing protein</fullName>
    </recommendedName>
</protein>
<dbReference type="Proteomes" id="UP000434052">
    <property type="component" value="Unassembled WGS sequence"/>
</dbReference>
<reference evidence="3 4" key="1">
    <citation type="submission" date="2018-06" db="EMBL/GenBank/DDBJ databases">
        <title>Complete genome of Desulfovibrio marinus P48SEP.</title>
        <authorList>
            <person name="Crispim J.S."/>
            <person name="Vidigal P.M.P."/>
            <person name="Silva L.C.F."/>
            <person name="Araujo L.C."/>
            <person name="Laguardia C.N."/>
            <person name="Dias R.S."/>
            <person name="Sousa M.P."/>
            <person name="Paula S.O."/>
            <person name="Silva C."/>
        </authorList>
    </citation>
    <scope>NUCLEOTIDE SEQUENCE [LARGE SCALE GENOMIC DNA]</scope>
    <source>
        <strain evidence="3 4">P48SEP</strain>
    </source>
</reference>
<evidence type="ECO:0000259" key="1">
    <source>
        <dbReference type="Pfam" id="PF16694"/>
    </source>
</evidence>
<reference evidence="2 5" key="2">
    <citation type="submission" date="2019-04" db="EMBL/GenBank/DDBJ databases">
        <title>Isolation and culture of sulfate reducing bacteria from the cold seep of the South China Sea.</title>
        <authorList>
            <person name="Sun C."/>
            <person name="Liu R."/>
        </authorList>
    </citation>
    <scope>NUCLEOTIDE SEQUENCE [LARGE SCALE GENOMIC DNA]</scope>
    <source>
        <strain evidence="2 5">CS1</strain>
    </source>
</reference>
<sequence length="167" mass="18582">MKGVTMRTFYSALAAIVFGLVFWLGPAGLDASDMPPADGPALYNYLTKQDPYEQWELWPGTHAMQEGSRAHGEFVNIYVNKLALESIQAGQMPVQEGSIVLKENFDPSKTLTAVTLMYKKAGFDPDNGDWFYLSYAPDGTIQAEGKVGDCMDCHARVANKDWLFSWK</sequence>
<dbReference type="AlphaFoldDB" id="A0A6P1ZFV2"/>
<dbReference type="Pfam" id="PF16694">
    <property type="entry name" value="Cytochrome_P460"/>
    <property type="match status" value="1"/>
</dbReference>
<dbReference type="OrthoDB" id="274365at2"/>
<dbReference type="InterPro" id="IPR038142">
    <property type="entry name" value="Cytochrome_P460_sp"/>
</dbReference>
<proteinExistence type="predicted"/>
<accession>A0A6P1ZFV2</accession>
<dbReference type="InterPro" id="IPR032033">
    <property type="entry name" value="Cytochrome_P460"/>
</dbReference>
<dbReference type="Proteomes" id="UP000503251">
    <property type="component" value="Chromosome"/>
</dbReference>
<organism evidence="3 4">
    <name type="scientific">Oceanidesulfovibrio marinus</name>
    <dbReference type="NCBI Taxonomy" id="370038"/>
    <lineage>
        <taxon>Bacteria</taxon>
        <taxon>Pseudomonadati</taxon>
        <taxon>Thermodesulfobacteriota</taxon>
        <taxon>Desulfovibrionia</taxon>
        <taxon>Desulfovibrionales</taxon>
        <taxon>Desulfovibrionaceae</taxon>
        <taxon>Oceanidesulfovibrio</taxon>
    </lineage>
</organism>
<keyword evidence="5" id="KW-1185">Reference proteome</keyword>
<feature type="domain" description="Cytochrome P460" evidence="1">
    <location>
        <begin position="52"/>
        <end position="165"/>
    </location>
</feature>
<dbReference type="EMBL" id="QMIF01000006">
    <property type="protein sequence ID" value="TVM33640.1"/>
    <property type="molecule type" value="Genomic_DNA"/>
</dbReference>
<gene>
    <name evidence="3" type="ORF">DQK91_10440</name>
    <name evidence="2" type="ORF">E8L03_10910</name>
</gene>
<evidence type="ECO:0000313" key="2">
    <source>
        <dbReference type="EMBL" id="QJT09418.1"/>
    </source>
</evidence>